<protein>
    <recommendedName>
        <fullName evidence="3">Heterokaryon incompatibility domain-containing protein</fullName>
    </recommendedName>
</protein>
<sequence length="535" mass="59350">MGLIDLLSRSWFKRVWILQEVANAKDGIICCGDRTISSRTFVFVQNLVPLEPENPRSLAVLEIMPGSLRETSWWHQKKDLYTLLDMFGRKSEASDARDIIYALLGIASDGAKASTTGLRPDYSKSIQQLIQDATLFLFGVSRSYRTMSDFLGDFEALNINGLAKMAATSSSEDLARYIDSRRNKIAITATTLKAAASNTKYGDGAIHLLCMQGGVRVTRAIITTAMQNASCGQSILRSLITHPNKDIKVRAGRLMKEVIDDMASESERNVWQKVLAQHGGQAAILSALEKQEAIQRLTHFSDPRRSRVTSLRSSYNVVSTSVRSRGSKHEVGMDLSNLETIHESLSPGEAIIAAVKSDEYADNRISLILDSTSENLEITEDMLKAAATNKLHGASILERLFKYGGMGVRVSQELLVWAIFDDDCCGKQTLAILLGHRGSDVHISADFVASAIGIDGCEWILPLLLKEFEAEAEAETESAESTKKKCVTLFSRMVEDRITQTFDWRWSFKVECRELGIIEYSKALFGIVKQKKSRS</sequence>
<dbReference type="InterPro" id="IPR055530">
    <property type="entry name" value="DUF7104"/>
</dbReference>
<name>A0A6A5YKV3_9PLEO</name>
<evidence type="ECO:0000313" key="1">
    <source>
        <dbReference type="EMBL" id="KAF2106967.1"/>
    </source>
</evidence>
<keyword evidence="2" id="KW-1185">Reference proteome</keyword>
<dbReference type="InterPro" id="IPR052895">
    <property type="entry name" value="HetReg/Transcr_Mod"/>
</dbReference>
<dbReference type="PANTHER" id="PTHR24148">
    <property type="entry name" value="ANKYRIN REPEAT DOMAIN-CONTAINING PROTEIN 39 HOMOLOG-RELATED"/>
    <property type="match status" value="1"/>
</dbReference>
<evidence type="ECO:0008006" key="3">
    <source>
        <dbReference type="Google" id="ProtNLM"/>
    </source>
</evidence>
<dbReference type="Pfam" id="PF23397">
    <property type="entry name" value="DUF7104"/>
    <property type="match status" value="2"/>
</dbReference>
<gene>
    <name evidence="1" type="ORF">BDV96DRAFT_311532</name>
</gene>
<dbReference type="AlphaFoldDB" id="A0A6A5YKV3"/>
<dbReference type="EMBL" id="ML977358">
    <property type="protein sequence ID" value="KAF2106967.1"/>
    <property type="molecule type" value="Genomic_DNA"/>
</dbReference>
<dbReference type="PANTHER" id="PTHR24148:SF73">
    <property type="entry name" value="HET DOMAIN PROTEIN (AFU_ORTHOLOGUE AFUA_8G01020)"/>
    <property type="match status" value="1"/>
</dbReference>
<dbReference type="OrthoDB" id="194358at2759"/>
<proteinExistence type="predicted"/>
<organism evidence="1 2">
    <name type="scientific">Lophiotrema nucula</name>
    <dbReference type="NCBI Taxonomy" id="690887"/>
    <lineage>
        <taxon>Eukaryota</taxon>
        <taxon>Fungi</taxon>
        <taxon>Dikarya</taxon>
        <taxon>Ascomycota</taxon>
        <taxon>Pezizomycotina</taxon>
        <taxon>Dothideomycetes</taxon>
        <taxon>Pleosporomycetidae</taxon>
        <taxon>Pleosporales</taxon>
        <taxon>Lophiotremataceae</taxon>
        <taxon>Lophiotrema</taxon>
    </lineage>
</organism>
<accession>A0A6A5YKV3</accession>
<evidence type="ECO:0000313" key="2">
    <source>
        <dbReference type="Proteomes" id="UP000799770"/>
    </source>
</evidence>
<dbReference type="Proteomes" id="UP000799770">
    <property type="component" value="Unassembled WGS sequence"/>
</dbReference>
<reference evidence="1" key="1">
    <citation type="journal article" date="2020" name="Stud. Mycol.">
        <title>101 Dothideomycetes genomes: a test case for predicting lifestyles and emergence of pathogens.</title>
        <authorList>
            <person name="Haridas S."/>
            <person name="Albert R."/>
            <person name="Binder M."/>
            <person name="Bloem J."/>
            <person name="Labutti K."/>
            <person name="Salamov A."/>
            <person name="Andreopoulos B."/>
            <person name="Baker S."/>
            <person name="Barry K."/>
            <person name="Bills G."/>
            <person name="Bluhm B."/>
            <person name="Cannon C."/>
            <person name="Castanera R."/>
            <person name="Culley D."/>
            <person name="Daum C."/>
            <person name="Ezra D."/>
            <person name="Gonzalez J."/>
            <person name="Henrissat B."/>
            <person name="Kuo A."/>
            <person name="Liang C."/>
            <person name="Lipzen A."/>
            <person name="Lutzoni F."/>
            <person name="Magnuson J."/>
            <person name="Mondo S."/>
            <person name="Nolan M."/>
            <person name="Ohm R."/>
            <person name="Pangilinan J."/>
            <person name="Park H.-J."/>
            <person name="Ramirez L."/>
            <person name="Alfaro M."/>
            <person name="Sun H."/>
            <person name="Tritt A."/>
            <person name="Yoshinaga Y."/>
            <person name="Zwiers L.-H."/>
            <person name="Turgeon B."/>
            <person name="Goodwin S."/>
            <person name="Spatafora J."/>
            <person name="Crous P."/>
            <person name="Grigoriev I."/>
        </authorList>
    </citation>
    <scope>NUCLEOTIDE SEQUENCE</scope>
    <source>
        <strain evidence="1">CBS 627.86</strain>
    </source>
</reference>